<dbReference type="RefSeq" id="WP_093614203.1">
    <property type="nucleotide sequence ID" value="NZ_FNFF01000012.1"/>
</dbReference>
<gene>
    <name evidence="1" type="ORF">SAMN05421806_11256</name>
</gene>
<sequence>MSARRLRALLRRRPKPLPPGHVGVVRLTNYRPAARGSMPASYARFQLSKRLAYRYDVRAYPTTDREGMPLTVAYTRTTDTSHPDHADDVVCLWEFPNHIELPTAAEQVD</sequence>
<dbReference type="EMBL" id="FNFF01000012">
    <property type="protein sequence ID" value="SDK79488.1"/>
    <property type="molecule type" value="Genomic_DNA"/>
</dbReference>
<dbReference type="AlphaFoldDB" id="A0A1G9ETX8"/>
<evidence type="ECO:0000313" key="2">
    <source>
        <dbReference type="Proteomes" id="UP000199155"/>
    </source>
</evidence>
<reference evidence="1 2" key="1">
    <citation type="submission" date="2016-10" db="EMBL/GenBank/DDBJ databases">
        <authorList>
            <person name="de Groot N.N."/>
        </authorList>
    </citation>
    <scope>NUCLEOTIDE SEQUENCE [LARGE SCALE GENOMIC DNA]</scope>
    <source>
        <strain evidence="1 2">CGMCC 4.5727</strain>
    </source>
</reference>
<keyword evidence="2" id="KW-1185">Reference proteome</keyword>
<protein>
    <submittedName>
        <fullName evidence="1">Uncharacterized protein</fullName>
    </submittedName>
</protein>
<dbReference type="OrthoDB" id="4222689at2"/>
<dbReference type="Proteomes" id="UP000199155">
    <property type="component" value="Unassembled WGS sequence"/>
</dbReference>
<proteinExistence type="predicted"/>
<dbReference type="STRING" id="417292.SAMN05421806_11256"/>
<evidence type="ECO:0000313" key="1">
    <source>
        <dbReference type="EMBL" id="SDK79488.1"/>
    </source>
</evidence>
<organism evidence="1 2">
    <name type="scientific">Streptomyces indicus</name>
    <dbReference type="NCBI Taxonomy" id="417292"/>
    <lineage>
        <taxon>Bacteria</taxon>
        <taxon>Bacillati</taxon>
        <taxon>Actinomycetota</taxon>
        <taxon>Actinomycetes</taxon>
        <taxon>Kitasatosporales</taxon>
        <taxon>Streptomycetaceae</taxon>
        <taxon>Streptomyces</taxon>
    </lineage>
</organism>
<accession>A0A1G9ETX8</accession>
<name>A0A1G9ETX8_9ACTN</name>